<organism evidence="2 3">
    <name type="scientific">Comamonas avium</name>
    <dbReference type="NCBI Taxonomy" id="2762231"/>
    <lineage>
        <taxon>Bacteria</taxon>
        <taxon>Pseudomonadati</taxon>
        <taxon>Pseudomonadota</taxon>
        <taxon>Betaproteobacteria</taxon>
        <taxon>Burkholderiales</taxon>
        <taxon>Comamonadaceae</taxon>
        <taxon>Comamonas</taxon>
    </lineage>
</organism>
<feature type="region of interest" description="Disordered" evidence="1">
    <location>
        <begin position="122"/>
        <end position="146"/>
    </location>
</feature>
<name>A0ABR8SAW4_9BURK</name>
<evidence type="ECO:0000313" key="3">
    <source>
        <dbReference type="Proteomes" id="UP000634919"/>
    </source>
</evidence>
<protein>
    <submittedName>
        <fullName evidence="2">DUF1178 family protein</fullName>
    </submittedName>
</protein>
<proteinExistence type="predicted"/>
<sequence length="165" mass="17912">MKVFDLHCPLDHVFEGWFGSEADFRNQMDKGLVQCPMCGSQQLRKGLSAPRLNFGAKAPASAPAATANAVVGATAPAPTPVVNADDRRKQQALQAAWLQASREIAQKTEDVGDRFADEALRMHKGEEPQRPIRGQATPRQAMELLEEGVPVMPLALPQGSKETLQ</sequence>
<reference evidence="2 3" key="1">
    <citation type="submission" date="2020-08" db="EMBL/GenBank/DDBJ databases">
        <title>A Genomic Blueprint of the Chicken Gut Microbiome.</title>
        <authorList>
            <person name="Gilroy R."/>
            <person name="Ravi A."/>
            <person name="Getino M."/>
            <person name="Pursley I."/>
            <person name="Horton D.L."/>
            <person name="Alikhan N.-F."/>
            <person name="Baker D."/>
            <person name="Gharbi K."/>
            <person name="Hall N."/>
            <person name="Watson M."/>
            <person name="Adriaenssens E.M."/>
            <person name="Foster-Nyarko E."/>
            <person name="Jarju S."/>
            <person name="Secka A."/>
            <person name="Antonio M."/>
            <person name="Oren A."/>
            <person name="Chaudhuri R."/>
            <person name="La Ragione R.M."/>
            <person name="Hildebrand F."/>
            <person name="Pallen M.J."/>
        </authorList>
    </citation>
    <scope>NUCLEOTIDE SEQUENCE [LARGE SCALE GENOMIC DNA]</scope>
    <source>
        <strain evidence="2 3">Sa2CVA6</strain>
    </source>
</reference>
<keyword evidence="3" id="KW-1185">Reference proteome</keyword>
<evidence type="ECO:0000313" key="2">
    <source>
        <dbReference type="EMBL" id="MBD7960598.1"/>
    </source>
</evidence>
<evidence type="ECO:0000256" key="1">
    <source>
        <dbReference type="SAM" id="MobiDB-lite"/>
    </source>
</evidence>
<gene>
    <name evidence="2" type="ORF">H9646_08865</name>
</gene>
<dbReference type="Pfam" id="PF06676">
    <property type="entry name" value="DUF1178"/>
    <property type="match status" value="1"/>
</dbReference>
<dbReference type="EMBL" id="JACSQK010000004">
    <property type="protein sequence ID" value="MBD7960598.1"/>
    <property type="molecule type" value="Genomic_DNA"/>
</dbReference>
<accession>A0ABR8SAW4</accession>
<comment type="caution">
    <text evidence="2">The sequence shown here is derived from an EMBL/GenBank/DDBJ whole genome shotgun (WGS) entry which is preliminary data.</text>
</comment>
<dbReference type="InterPro" id="IPR009562">
    <property type="entry name" value="DUF1178"/>
</dbReference>
<dbReference type="Proteomes" id="UP000634919">
    <property type="component" value="Unassembled WGS sequence"/>
</dbReference>
<dbReference type="PIRSF" id="PIRSF032131">
    <property type="entry name" value="UCP032131"/>
    <property type="match status" value="1"/>
</dbReference>
<dbReference type="RefSeq" id="WP_191723004.1">
    <property type="nucleotide sequence ID" value="NZ_JACSQK010000004.1"/>
</dbReference>